<dbReference type="InterPro" id="IPR011124">
    <property type="entry name" value="Znf_CW"/>
</dbReference>
<dbReference type="SUPFAM" id="SSF55874">
    <property type="entry name" value="ATPase domain of HSP90 chaperone/DNA topoisomerase II/histidine kinase"/>
    <property type="match status" value="1"/>
</dbReference>
<dbReference type="PANTHER" id="PTHR23336:SF17">
    <property type="entry name" value="MORC FAMILY CW-TYPE ZINC FINGER PROTEIN 3"/>
    <property type="match status" value="1"/>
</dbReference>
<dbReference type="Pfam" id="PF07496">
    <property type="entry name" value="zf-CW"/>
    <property type="match status" value="1"/>
</dbReference>
<dbReference type="FunFam" id="3.30.40.100:FF:000003">
    <property type="entry name" value="MORC family CW-type zinc finger 3"/>
    <property type="match status" value="1"/>
</dbReference>
<dbReference type="Proteomes" id="UP000694390">
    <property type="component" value="Unassembled WGS sequence"/>
</dbReference>
<dbReference type="GO" id="GO:0016605">
    <property type="term" value="C:PML body"/>
    <property type="evidence" value="ECO:0007669"/>
    <property type="project" value="TreeGrafter"/>
</dbReference>
<dbReference type="Ensembl" id="ENSGEVT00005004821.1">
    <property type="protein sequence ID" value="ENSGEVP00005004623.1"/>
    <property type="gene ID" value="ENSGEVG00005003292.1"/>
</dbReference>
<dbReference type="InterPro" id="IPR045261">
    <property type="entry name" value="MORC_ATPase"/>
</dbReference>
<accession>A0A8C4VMH6</accession>
<evidence type="ECO:0000256" key="6">
    <source>
        <dbReference type="ARBA" id="ARBA00023242"/>
    </source>
</evidence>
<evidence type="ECO:0000256" key="2">
    <source>
        <dbReference type="ARBA" id="ARBA00022723"/>
    </source>
</evidence>
<dbReference type="Pfam" id="PF13589">
    <property type="entry name" value="HATPase_c_3"/>
    <property type="match status" value="1"/>
</dbReference>
<reference evidence="9" key="2">
    <citation type="submission" date="2025-09" db="UniProtKB">
        <authorList>
            <consortium name="Ensembl"/>
        </authorList>
    </citation>
    <scope>IDENTIFICATION</scope>
</reference>
<evidence type="ECO:0000256" key="3">
    <source>
        <dbReference type="ARBA" id="ARBA00022771"/>
    </source>
</evidence>
<dbReference type="PANTHER" id="PTHR23336">
    <property type="entry name" value="ZINC FINGER CW-TYPE COILED-COIL DOMAIN PROTEIN 3"/>
    <property type="match status" value="1"/>
</dbReference>
<feature type="coiled-coil region" evidence="7">
    <location>
        <begin position="602"/>
        <end position="643"/>
    </location>
</feature>
<evidence type="ECO:0000256" key="7">
    <source>
        <dbReference type="SAM" id="Coils"/>
    </source>
</evidence>
<evidence type="ECO:0000313" key="10">
    <source>
        <dbReference type="Proteomes" id="UP000694390"/>
    </source>
</evidence>
<evidence type="ECO:0000256" key="1">
    <source>
        <dbReference type="ARBA" id="ARBA00004123"/>
    </source>
</evidence>
<dbReference type="GO" id="GO:0008270">
    <property type="term" value="F:zinc ion binding"/>
    <property type="evidence" value="ECO:0007669"/>
    <property type="project" value="UniProtKB-KW"/>
</dbReference>
<comment type="subcellular location">
    <subcellularLocation>
        <location evidence="1">Nucleus</location>
    </subcellularLocation>
</comment>
<proteinExistence type="predicted"/>
<evidence type="ECO:0000259" key="8">
    <source>
        <dbReference type="PROSITE" id="PS51050"/>
    </source>
</evidence>
<organism evidence="9 10">
    <name type="scientific">Gopherus evgoodei</name>
    <name type="common">Goodes thornscrub tortoise</name>
    <dbReference type="NCBI Taxonomy" id="1825980"/>
    <lineage>
        <taxon>Eukaryota</taxon>
        <taxon>Metazoa</taxon>
        <taxon>Chordata</taxon>
        <taxon>Craniata</taxon>
        <taxon>Vertebrata</taxon>
        <taxon>Euteleostomi</taxon>
        <taxon>Archelosauria</taxon>
        <taxon>Testudinata</taxon>
        <taxon>Testudines</taxon>
        <taxon>Cryptodira</taxon>
        <taxon>Durocryptodira</taxon>
        <taxon>Testudinoidea</taxon>
        <taxon>Testudinidae</taxon>
        <taxon>Gopherus</taxon>
    </lineage>
</organism>
<keyword evidence="6" id="KW-0539">Nucleus</keyword>
<feature type="coiled-coil region" evidence="7">
    <location>
        <begin position="679"/>
        <end position="749"/>
    </location>
</feature>
<dbReference type="Gene3D" id="3.30.40.100">
    <property type="match status" value="1"/>
</dbReference>
<dbReference type="GeneTree" id="ENSGT00940000160495"/>
<dbReference type="OrthoDB" id="757982at2759"/>
<keyword evidence="10" id="KW-1185">Reference proteome</keyword>
<keyword evidence="2" id="KW-0479">Metal-binding</keyword>
<evidence type="ECO:0000256" key="5">
    <source>
        <dbReference type="ARBA" id="ARBA00023054"/>
    </source>
</evidence>
<dbReference type="InterPro" id="IPR041006">
    <property type="entry name" value="Morc_S5"/>
</dbReference>
<evidence type="ECO:0000313" key="9">
    <source>
        <dbReference type="Ensembl" id="ENSGEVP00005004623.1"/>
    </source>
</evidence>
<dbReference type="CDD" id="cd16931">
    <property type="entry name" value="HATPase_MORC-like"/>
    <property type="match status" value="1"/>
</dbReference>
<dbReference type="AlphaFoldDB" id="A0A8C4VMH6"/>
<dbReference type="PROSITE" id="PS51050">
    <property type="entry name" value="ZF_CW"/>
    <property type="match status" value="1"/>
</dbReference>
<protein>
    <submittedName>
        <fullName evidence="9">MORC family CW-type zinc finger 3</fullName>
    </submittedName>
</protein>
<dbReference type="Gene3D" id="3.30.565.10">
    <property type="entry name" value="Histidine kinase-like ATPase, C-terminal domain"/>
    <property type="match status" value="1"/>
</dbReference>
<keyword evidence="5 7" id="KW-0175">Coiled coil</keyword>
<dbReference type="InterPro" id="IPR036890">
    <property type="entry name" value="HATPase_C_sf"/>
</dbReference>
<sequence>MSQYLIDILCPKFLHTNSTSHTWPFSAVAELIDNAYDPDVNAKQIWIDKTVIKGNICLTFTDNGNGMTSEKLHKMLSFGFSDKVTINGRVPVGLYGNGFKSGSMRLGKDAIVFTKNGETMSVGLLSQTFLEATKAEHVIVPIVSFNMQHILLTIFKHKNLKAIQAHSLFSTEEKLLAELDAIMGKKGTRIIIWNLRRDKDGETELDFDKDKYDIRIPEDLDEATGKRGYKKQERQDQIVPESDYSLRAYSSILYLKPRMQIIIRGQKVKTQLISKSLAYIERDIYRPKFLAAKTVRITFGFNCRNKDHYGIMMYHKNRLIKAYERVGCQLKANNMGVGVVGVIECNFLKPTHNKQDFDYTNEYRLTIAALGEKLNDYWNEMKAKKNEEYPLDLPVEDIQKRPDQTWVQCDSCLKWRKLPDGIDRLPEKWYCSLNPDPQFRNCSVPEEPEDDDLIHPTYEKTCKKNLKRKISGCSPVTLKTPRLNNHTFDNHIEDDDDEDVIILEESSTPKPAADYDVTIVKTEHINMEQGSMQEEPCGAASSEDKYEQWTASTQTEIPSLVVKKEEVEDNIDMQLTRSALETSQEEIINASETSSVDFCIKLNELRNQLQVANQEKENYRKQCEMLTNQMEILEQKILEMNDNYVKKEMCHQSTETIIFPDDKLENFKEKSPEEVAILYEQALKEMEKLKEQCSTLLNLKTECSKCSNNENKNDVDEIAVQLDDVFRQLDKCNTERDQYKSEIELLEMEKTQIGFQCEELKREVAQLKATIPQVVACANDSTASNIEDPVSYSDEESLKLRSLRVNVGQLLAIIMPDLDLQQVNYDVDIVDEILGQVVEQMHEVTTT</sequence>
<keyword evidence="3" id="KW-0863">Zinc-finger</keyword>
<keyword evidence="4" id="KW-0862">Zinc</keyword>
<dbReference type="FunFam" id="3.30.565.10:FF:000035">
    <property type="entry name" value="MORC family CW-type zinc finger protein 4"/>
    <property type="match status" value="1"/>
</dbReference>
<reference evidence="9" key="1">
    <citation type="submission" date="2025-08" db="UniProtKB">
        <authorList>
            <consortium name="Ensembl"/>
        </authorList>
    </citation>
    <scope>IDENTIFICATION</scope>
</reference>
<dbReference type="Pfam" id="PF17942">
    <property type="entry name" value="Morc6_S5"/>
    <property type="match status" value="1"/>
</dbReference>
<dbReference type="GO" id="GO:0016887">
    <property type="term" value="F:ATP hydrolysis activity"/>
    <property type="evidence" value="ECO:0007669"/>
    <property type="project" value="InterPro"/>
</dbReference>
<evidence type="ECO:0000256" key="4">
    <source>
        <dbReference type="ARBA" id="ARBA00022833"/>
    </source>
</evidence>
<feature type="domain" description="CW-type" evidence="8">
    <location>
        <begin position="400"/>
        <end position="450"/>
    </location>
</feature>
<name>A0A8C4VMH6_9SAUR</name>
<gene>
    <name evidence="9" type="primary">MORC3</name>
</gene>